<sequence>MASEPNEPGTCEESNYSIVLTCDSVVMKNVFETAEVVVQIAMKKEAGMITGGVSGGCKGVSRENPVAVFGQVDQGEHREDDREDHVDSSMENLCKSVTGFKIEKDISVIGDKGRKTVKIFKEFAVSKEEDKWSNAEYASQSCFETKINNDTDWDDVIHMKQLCESNLMWDHFRRMELDDEKDERLKQGGKGMEPGEDLEPKKVNTIEDMVVFLDLLAAINKNMLHEEFIKIRLNKMVNWFNKYIIRKSDKWVPMLDGKDIDLYHLYMVVQLNGGKNEVTINEFWSFVAAEMGLDSRKGFQLMLLYNDQLEMIEWNYKNLKEKTKTSAIIHEQGEPSEGIKKVMKEKELPFKKRKVSDVRDWPPGCGPALKKR</sequence>
<proteinExistence type="predicted"/>
<dbReference type="AlphaFoldDB" id="A0A5N6ND18"/>
<name>A0A5N6ND18_9ASTR</name>
<dbReference type="InterPro" id="IPR036431">
    <property type="entry name" value="ARID_dom_sf"/>
</dbReference>
<dbReference type="SUPFAM" id="SSF46774">
    <property type="entry name" value="ARID-like"/>
    <property type="match status" value="1"/>
</dbReference>
<protein>
    <recommendedName>
        <fullName evidence="1">ARID domain-containing protein</fullName>
    </recommendedName>
</protein>
<dbReference type="GO" id="GO:0003677">
    <property type="term" value="F:DNA binding"/>
    <property type="evidence" value="ECO:0007669"/>
    <property type="project" value="InterPro"/>
</dbReference>
<dbReference type="SMART" id="SM00501">
    <property type="entry name" value="BRIGHT"/>
    <property type="match status" value="1"/>
</dbReference>
<evidence type="ECO:0000313" key="3">
    <source>
        <dbReference type="Proteomes" id="UP000326396"/>
    </source>
</evidence>
<dbReference type="SMART" id="SM01014">
    <property type="entry name" value="ARID"/>
    <property type="match status" value="1"/>
</dbReference>
<evidence type="ECO:0000259" key="1">
    <source>
        <dbReference type="PROSITE" id="PS51011"/>
    </source>
</evidence>
<dbReference type="OrthoDB" id="533185at2759"/>
<gene>
    <name evidence="2" type="ORF">E3N88_22751</name>
</gene>
<dbReference type="CDD" id="cd16100">
    <property type="entry name" value="ARID"/>
    <property type="match status" value="1"/>
</dbReference>
<reference evidence="2 3" key="1">
    <citation type="submission" date="2019-05" db="EMBL/GenBank/DDBJ databases">
        <title>Mikania micrantha, genome provides insights into the molecular mechanism of rapid growth.</title>
        <authorList>
            <person name="Liu B."/>
        </authorList>
    </citation>
    <scope>NUCLEOTIDE SEQUENCE [LARGE SCALE GENOMIC DNA]</scope>
    <source>
        <strain evidence="2">NLD-2019</strain>
        <tissue evidence="2">Leaf</tissue>
    </source>
</reference>
<dbReference type="EMBL" id="SZYD01000012">
    <property type="protein sequence ID" value="KAD4585150.1"/>
    <property type="molecule type" value="Genomic_DNA"/>
</dbReference>
<accession>A0A5N6ND18</accession>
<dbReference type="Proteomes" id="UP000326396">
    <property type="component" value="Linkage Group LG2"/>
</dbReference>
<evidence type="ECO:0000313" key="2">
    <source>
        <dbReference type="EMBL" id="KAD4585150.1"/>
    </source>
</evidence>
<keyword evidence="3" id="KW-1185">Reference proteome</keyword>
<comment type="caution">
    <text evidence="2">The sequence shown here is derived from an EMBL/GenBank/DDBJ whole genome shotgun (WGS) entry which is preliminary data.</text>
</comment>
<dbReference type="InterPro" id="IPR001606">
    <property type="entry name" value="ARID_dom"/>
</dbReference>
<dbReference type="Gene3D" id="1.10.150.60">
    <property type="entry name" value="ARID DNA-binding domain"/>
    <property type="match status" value="1"/>
</dbReference>
<organism evidence="2 3">
    <name type="scientific">Mikania micrantha</name>
    <name type="common">bitter vine</name>
    <dbReference type="NCBI Taxonomy" id="192012"/>
    <lineage>
        <taxon>Eukaryota</taxon>
        <taxon>Viridiplantae</taxon>
        <taxon>Streptophyta</taxon>
        <taxon>Embryophyta</taxon>
        <taxon>Tracheophyta</taxon>
        <taxon>Spermatophyta</taxon>
        <taxon>Magnoliopsida</taxon>
        <taxon>eudicotyledons</taxon>
        <taxon>Gunneridae</taxon>
        <taxon>Pentapetalae</taxon>
        <taxon>asterids</taxon>
        <taxon>campanulids</taxon>
        <taxon>Asterales</taxon>
        <taxon>Asteraceae</taxon>
        <taxon>Asteroideae</taxon>
        <taxon>Heliantheae alliance</taxon>
        <taxon>Eupatorieae</taxon>
        <taxon>Mikania</taxon>
    </lineage>
</organism>
<dbReference type="PROSITE" id="PS51011">
    <property type="entry name" value="ARID"/>
    <property type="match status" value="1"/>
</dbReference>
<dbReference type="Pfam" id="PF01388">
    <property type="entry name" value="ARID"/>
    <property type="match status" value="1"/>
</dbReference>
<feature type="domain" description="ARID" evidence="1">
    <location>
        <begin position="226"/>
        <end position="317"/>
    </location>
</feature>